<reference evidence="3" key="1">
    <citation type="journal article" date="2020" name="Sci. Rep.">
        <title>Chromosome-scale genome assembly for the duckweed Spirodela intermedia, integrating cytogenetic maps, PacBio and Oxford Nanopore libraries.</title>
        <authorList>
            <person name="Hoang P.T.N."/>
            <person name="Fiebig A."/>
            <person name="Novak P."/>
            <person name="Macas J."/>
            <person name="Cao H.X."/>
            <person name="Stepanenko A."/>
            <person name="Chen G."/>
            <person name="Borisjuk N."/>
            <person name="Scholz U."/>
            <person name="Schubert I."/>
        </authorList>
    </citation>
    <scope>NUCLEOTIDE SEQUENCE [LARGE SCALE GENOMIC DNA]</scope>
</reference>
<keyword evidence="1" id="KW-0812">Transmembrane</keyword>
<proteinExistence type="predicted"/>
<evidence type="ECO:0008006" key="4">
    <source>
        <dbReference type="Google" id="ProtNLM"/>
    </source>
</evidence>
<dbReference type="EMBL" id="CACRZD030000375">
    <property type="protein sequence ID" value="CAA6675610.1"/>
    <property type="molecule type" value="Genomic_DNA"/>
</dbReference>
<feature type="transmembrane region" description="Helical" evidence="1">
    <location>
        <begin position="20"/>
        <end position="39"/>
    </location>
</feature>
<evidence type="ECO:0000313" key="2">
    <source>
        <dbReference type="EMBL" id="CAA6675610.1"/>
    </source>
</evidence>
<dbReference type="Proteomes" id="UP001189122">
    <property type="component" value="Unassembled WGS sequence"/>
</dbReference>
<comment type="caution">
    <text evidence="2">The sequence shown here is derived from an EMBL/GenBank/DDBJ whole genome shotgun (WGS) entry which is preliminary data.</text>
</comment>
<accession>A0ABN7EE10</accession>
<name>A0ABN7EE10_SPIIN</name>
<organism evidence="2 3">
    <name type="scientific">Spirodela intermedia</name>
    <name type="common">Intermediate duckweed</name>
    <dbReference type="NCBI Taxonomy" id="51605"/>
    <lineage>
        <taxon>Eukaryota</taxon>
        <taxon>Viridiplantae</taxon>
        <taxon>Streptophyta</taxon>
        <taxon>Embryophyta</taxon>
        <taxon>Tracheophyta</taxon>
        <taxon>Spermatophyta</taxon>
        <taxon>Magnoliopsida</taxon>
        <taxon>Liliopsida</taxon>
        <taxon>Araceae</taxon>
        <taxon>Lemnoideae</taxon>
        <taxon>Spirodela</taxon>
    </lineage>
</organism>
<protein>
    <recommendedName>
        <fullName evidence="4">DNA-directed RNA polymerase</fullName>
    </recommendedName>
</protein>
<gene>
    <name evidence="2" type="ORF">SI7747_UN021952</name>
</gene>
<keyword evidence="1" id="KW-1133">Transmembrane helix</keyword>
<evidence type="ECO:0000256" key="1">
    <source>
        <dbReference type="SAM" id="Phobius"/>
    </source>
</evidence>
<keyword evidence="1" id="KW-0472">Membrane</keyword>
<evidence type="ECO:0000313" key="3">
    <source>
        <dbReference type="Proteomes" id="UP001189122"/>
    </source>
</evidence>
<sequence>MAGRDGYETLLPFGLTLSLYYILTFDLMLHTLLLFGSTLPKIFSRTVSRCVSYDHTVRDVDGTVIQFLYGEDGVDVHQTSYLKQFEALATMRNWRLKCVCYLTSTILHVK</sequence>
<keyword evidence="3" id="KW-1185">Reference proteome</keyword>
<dbReference type="SUPFAM" id="SSF64484">
    <property type="entry name" value="beta and beta-prime subunits of DNA dependent RNA-polymerase"/>
    <property type="match status" value="1"/>
</dbReference>
<dbReference type="Gene3D" id="6.20.50.80">
    <property type="match status" value="1"/>
</dbReference>